<organism evidence="2 3">
    <name type="scientific">Lichtheimia corymbifera JMRC:FSU:9682</name>
    <dbReference type="NCBI Taxonomy" id="1263082"/>
    <lineage>
        <taxon>Eukaryota</taxon>
        <taxon>Fungi</taxon>
        <taxon>Fungi incertae sedis</taxon>
        <taxon>Mucoromycota</taxon>
        <taxon>Mucoromycotina</taxon>
        <taxon>Mucoromycetes</taxon>
        <taxon>Mucorales</taxon>
        <taxon>Lichtheimiaceae</taxon>
        <taxon>Lichtheimia</taxon>
    </lineage>
</organism>
<keyword evidence="1" id="KW-0732">Signal</keyword>
<gene>
    <name evidence="2" type="ORF">LCOR_09270.1</name>
</gene>
<comment type="caution">
    <text evidence="2">The sequence shown here is derived from an EMBL/GenBank/DDBJ whole genome shotgun (WGS) entry which is preliminary data.</text>
</comment>
<evidence type="ECO:0000256" key="1">
    <source>
        <dbReference type="SAM" id="SignalP"/>
    </source>
</evidence>
<name>A0A068S7Z1_9FUNG</name>
<accession>A0A068S7Z1</accession>
<evidence type="ECO:0000313" key="2">
    <source>
        <dbReference type="EMBL" id="CDH58409.1"/>
    </source>
</evidence>
<feature type="signal peptide" evidence="1">
    <location>
        <begin position="1"/>
        <end position="20"/>
    </location>
</feature>
<dbReference type="AlphaFoldDB" id="A0A068S7Z1"/>
<dbReference type="EMBL" id="CBTN010000056">
    <property type="protein sequence ID" value="CDH58409.1"/>
    <property type="molecule type" value="Genomic_DNA"/>
</dbReference>
<feature type="chain" id="PRO_5001652931" evidence="1">
    <location>
        <begin position="21"/>
        <end position="89"/>
    </location>
</feature>
<proteinExistence type="predicted"/>
<evidence type="ECO:0000313" key="3">
    <source>
        <dbReference type="Proteomes" id="UP000027586"/>
    </source>
</evidence>
<reference evidence="2" key="1">
    <citation type="submission" date="2013-08" db="EMBL/GenBank/DDBJ databases">
        <title>Gene expansion shapes genome architecture in the human pathogen Lichtheimia corymbifera: an evolutionary genomics analysis in the ancient terrestrial Mucorales (Mucoromycotina).</title>
        <authorList>
            <person name="Schwartze V.U."/>
            <person name="Winter S."/>
            <person name="Shelest E."/>
            <person name="Marcet-Houben M."/>
            <person name="Horn F."/>
            <person name="Wehner S."/>
            <person name="Hoffmann K."/>
            <person name="Riege K."/>
            <person name="Sammeth M."/>
            <person name="Nowrousian M."/>
            <person name="Valiante V."/>
            <person name="Linde J."/>
            <person name="Jacobsen I.D."/>
            <person name="Marz M."/>
            <person name="Brakhage A.A."/>
            <person name="Gabaldon T."/>
            <person name="Bocker S."/>
            <person name="Voigt K."/>
        </authorList>
    </citation>
    <scope>NUCLEOTIDE SEQUENCE [LARGE SCALE GENOMIC DNA]</scope>
    <source>
        <strain evidence="2">FSU 9682</strain>
    </source>
</reference>
<sequence length="89" mass="9668">MKFLSTAIICAIVCAASVTAQGTQDRCDGKSEQDCIKDPGCQETYGNPRRANGDDFHTSNAPLKWDYTGCYEPKPMTFPEPMDFGPGGL</sequence>
<dbReference type="Proteomes" id="UP000027586">
    <property type="component" value="Unassembled WGS sequence"/>
</dbReference>
<keyword evidence="3" id="KW-1185">Reference proteome</keyword>
<dbReference type="VEuPathDB" id="FungiDB:LCOR_09270.1"/>
<protein>
    <submittedName>
        <fullName evidence="2">Uncharacterized protein</fullName>
    </submittedName>
</protein>